<dbReference type="GO" id="GO:0005886">
    <property type="term" value="C:plasma membrane"/>
    <property type="evidence" value="ECO:0007669"/>
    <property type="project" value="UniProtKB-SubCell"/>
</dbReference>
<evidence type="ECO:0000256" key="11">
    <source>
        <dbReference type="ARBA" id="ARBA00038408"/>
    </source>
</evidence>
<dbReference type="PROSITE" id="PS50198">
    <property type="entry name" value="PPIC_PPIASE_2"/>
    <property type="match status" value="1"/>
</dbReference>
<evidence type="ECO:0000256" key="9">
    <source>
        <dbReference type="ARBA" id="ARBA00030642"/>
    </source>
</evidence>
<keyword evidence="14" id="KW-0697">Rotamase</keyword>
<evidence type="ECO:0000259" key="15">
    <source>
        <dbReference type="PROSITE" id="PS50198"/>
    </source>
</evidence>
<reference evidence="16 17" key="1">
    <citation type="submission" date="2018-07" db="EMBL/GenBank/DDBJ databases">
        <title>Genomic Encyclopedia of Type Strains, Phase IV (KMG-IV): sequencing the most valuable type-strain genomes for metagenomic binning, comparative biology and taxonomic classification.</title>
        <authorList>
            <person name="Goeker M."/>
        </authorList>
    </citation>
    <scope>NUCLEOTIDE SEQUENCE [LARGE SCALE GENOMIC DNA]</scope>
    <source>
        <strain evidence="16 17">DSM 26725</strain>
    </source>
</reference>
<dbReference type="Pfam" id="PF13624">
    <property type="entry name" value="SurA_N_3"/>
    <property type="match status" value="1"/>
</dbReference>
<evidence type="ECO:0000313" key="16">
    <source>
        <dbReference type="EMBL" id="RED15402.1"/>
    </source>
</evidence>
<dbReference type="Pfam" id="PF13145">
    <property type="entry name" value="Rotamase_2"/>
    <property type="match status" value="1"/>
</dbReference>
<dbReference type="SUPFAM" id="SSF109998">
    <property type="entry name" value="Triger factor/SurA peptide-binding domain-like"/>
    <property type="match status" value="1"/>
</dbReference>
<dbReference type="PANTHER" id="PTHR47529">
    <property type="entry name" value="PEPTIDYL-PROLYL CIS-TRANS ISOMERASE D"/>
    <property type="match status" value="1"/>
</dbReference>
<dbReference type="OrthoDB" id="9768393at2"/>
<keyword evidence="17" id="KW-1185">Reference proteome</keyword>
<keyword evidence="5" id="KW-0812">Transmembrane</keyword>
<comment type="caution">
    <text evidence="16">The sequence shown here is derived from an EMBL/GenBank/DDBJ whole genome shotgun (WGS) entry which is preliminary data.</text>
</comment>
<dbReference type="InterPro" id="IPR027304">
    <property type="entry name" value="Trigger_fact/SurA_dom_sf"/>
</dbReference>
<accession>A0A3D9FCV0</accession>
<evidence type="ECO:0000256" key="13">
    <source>
        <dbReference type="ARBA" id="ARBA00042775"/>
    </source>
</evidence>
<keyword evidence="8" id="KW-0143">Chaperone</keyword>
<dbReference type="AlphaFoldDB" id="A0A3D9FCV0"/>
<sequence>MITFFRRLFSSKLGVVLAMLFVVLIGAAFALADVSAPSGSFLGGGDTVVSVDGRNVTDEEIAQIMARALQNAREEQPGIDMATVIANGGLDQAIDQFVQSEALAAFAGDNGLLISKRLIDRAIAQIPAFQGLTGNFDEASFRQVLIQQGLTEDEVRSDLMRQTLVGLMLGPITAGAQVPAAVARPYTSLLLEERSGQVAAIPSSAMLQGTPPTDDELQSFYRDNISDYTLPERRAVRYAAFSLADITVPAPTEEQIREYHEANSDTYGGSETRTFQQIILADQADAQAFYAAVNGGADFGAEAVERGFSLPAIQISGATEESFERTTSATIAAAAFTADEGTLLEPMRSGLGWHIIRVADIVNRNATPLGNVRPEIVQALSEQAGNQALAQFYIDIETAIDDGASFEEVVDDKGLTIVSTPLVSAGGVSRQQPDFRPNADLMPILEMAFTLDDDEDAVLAPIIVDQRYALVDVTEIARSAPQPLASIRQQVSQDFMRDRASGRARTIATEVAAKVNGGMSLSQALAEAGVTLPAPQPARATRRAISQAGQNVPAPLRLLFRMAANTAKLVRLPQNQGWFVVVLDTIESDPDAVTPELIEATRGQFASVTANEYAEQFLNAVMADYPVTRDEDAIQALRERLTTGRRN</sequence>
<keyword evidence="6" id="KW-1133">Transmembrane helix</keyword>
<evidence type="ECO:0000256" key="2">
    <source>
        <dbReference type="ARBA" id="ARBA00018370"/>
    </source>
</evidence>
<organism evidence="16 17">
    <name type="scientific">Parasphingopyxis lamellibrachiae</name>
    <dbReference type="NCBI Taxonomy" id="680125"/>
    <lineage>
        <taxon>Bacteria</taxon>
        <taxon>Pseudomonadati</taxon>
        <taxon>Pseudomonadota</taxon>
        <taxon>Alphaproteobacteria</taxon>
        <taxon>Sphingomonadales</taxon>
        <taxon>Sphingomonadaceae</taxon>
        <taxon>Parasphingopyxis</taxon>
    </lineage>
</organism>
<evidence type="ECO:0000256" key="8">
    <source>
        <dbReference type="ARBA" id="ARBA00023186"/>
    </source>
</evidence>
<evidence type="ECO:0000256" key="5">
    <source>
        <dbReference type="ARBA" id="ARBA00022692"/>
    </source>
</evidence>
<dbReference type="InterPro" id="IPR000297">
    <property type="entry name" value="PPIase_PpiC"/>
</dbReference>
<evidence type="ECO:0000256" key="7">
    <source>
        <dbReference type="ARBA" id="ARBA00023136"/>
    </source>
</evidence>
<comment type="similarity">
    <text evidence="11">Belongs to the PpiD chaperone family.</text>
</comment>
<feature type="domain" description="PpiC" evidence="15">
    <location>
        <begin position="270"/>
        <end position="360"/>
    </location>
</feature>
<comment type="subcellular location">
    <subcellularLocation>
        <location evidence="1">Cell inner membrane</location>
        <topology evidence="1">Single-pass type II membrane protein</topology>
        <orientation evidence="1">Periplasmic side</orientation>
    </subcellularLocation>
</comment>
<protein>
    <recommendedName>
        <fullName evidence="2">Parvulin-like PPIase</fullName>
    </recommendedName>
    <alternativeName>
        <fullName evidence="9">Peptidyl-prolyl cis-trans isomerase plp</fullName>
    </alternativeName>
    <alternativeName>
        <fullName evidence="12">Periplasmic chaperone PpiD</fullName>
    </alternativeName>
    <alternativeName>
        <fullName evidence="13">Periplasmic folding chaperone</fullName>
    </alternativeName>
    <alternativeName>
        <fullName evidence="10">Rotamase plp</fullName>
    </alternativeName>
</protein>
<evidence type="ECO:0000256" key="6">
    <source>
        <dbReference type="ARBA" id="ARBA00022989"/>
    </source>
</evidence>
<keyword evidence="4" id="KW-0997">Cell inner membrane</keyword>
<dbReference type="Proteomes" id="UP000256310">
    <property type="component" value="Unassembled WGS sequence"/>
</dbReference>
<keyword evidence="14 16" id="KW-0413">Isomerase</keyword>
<dbReference type="Gene3D" id="1.10.4030.10">
    <property type="entry name" value="Porin chaperone SurA, peptide-binding domain"/>
    <property type="match status" value="1"/>
</dbReference>
<dbReference type="SUPFAM" id="SSF54534">
    <property type="entry name" value="FKBP-like"/>
    <property type="match status" value="1"/>
</dbReference>
<dbReference type="RefSeq" id="WP_116234928.1">
    <property type="nucleotide sequence ID" value="NZ_QRDP01000004.1"/>
</dbReference>
<evidence type="ECO:0000256" key="12">
    <source>
        <dbReference type="ARBA" id="ARBA00040743"/>
    </source>
</evidence>
<dbReference type="PANTHER" id="PTHR47529:SF1">
    <property type="entry name" value="PERIPLASMIC CHAPERONE PPID"/>
    <property type="match status" value="1"/>
</dbReference>
<dbReference type="GO" id="GO:0003755">
    <property type="term" value="F:peptidyl-prolyl cis-trans isomerase activity"/>
    <property type="evidence" value="ECO:0007669"/>
    <property type="project" value="UniProtKB-KW"/>
</dbReference>
<name>A0A3D9FCV0_9SPHN</name>
<dbReference type="InterPro" id="IPR046357">
    <property type="entry name" value="PPIase_dom_sf"/>
</dbReference>
<keyword evidence="3" id="KW-1003">Cell membrane</keyword>
<proteinExistence type="inferred from homology"/>
<keyword evidence="7" id="KW-0472">Membrane</keyword>
<evidence type="ECO:0000256" key="3">
    <source>
        <dbReference type="ARBA" id="ARBA00022475"/>
    </source>
</evidence>
<dbReference type="Gene3D" id="3.10.50.40">
    <property type="match status" value="1"/>
</dbReference>
<evidence type="ECO:0000256" key="1">
    <source>
        <dbReference type="ARBA" id="ARBA00004382"/>
    </source>
</evidence>
<evidence type="ECO:0000256" key="4">
    <source>
        <dbReference type="ARBA" id="ARBA00022519"/>
    </source>
</evidence>
<evidence type="ECO:0000313" key="17">
    <source>
        <dbReference type="Proteomes" id="UP000256310"/>
    </source>
</evidence>
<evidence type="ECO:0000256" key="14">
    <source>
        <dbReference type="PROSITE-ProRule" id="PRU00278"/>
    </source>
</evidence>
<dbReference type="InterPro" id="IPR052029">
    <property type="entry name" value="PpiD_chaperone"/>
</dbReference>
<dbReference type="EMBL" id="QRDP01000004">
    <property type="protein sequence ID" value="RED15402.1"/>
    <property type="molecule type" value="Genomic_DNA"/>
</dbReference>
<gene>
    <name evidence="16" type="ORF">DFR46_0393</name>
</gene>
<evidence type="ECO:0000256" key="10">
    <source>
        <dbReference type="ARBA" id="ARBA00031484"/>
    </source>
</evidence>